<evidence type="ECO:0000256" key="5">
    <source>
        <dbReference type="SAM" id="SignalP"/>
    </source>
</evidence>
<dbReference type="Pfam" id="PF01103">
    <property type="entry name" value="Omp85"/>
    <property type="match status" value="1"/>
</dbReference>
<feature type="compositionally biased region" description="Polar residues" evidence="4">
    <location>
        <begin position="63"/>
        <end position="78"/>
    </location>
</feature>
<dbReference type="Proteomes" id="UP001216595">
    <property type="component" value="Unassembled WGS sequence"/>
</dbReference>
<evidence type="ECO:0000256" key="2">
    <source>
        <dbReference type="ARBA" id="ARBA00022452"/>
    </source>
</evidence>
<keyword evidence="2" id="KW-0812">Transmembrane</keyword>
<evidence type="ECO:0000313" key="7">
    <source>
        <dbReference type="EMBL" id="MDC7694612.1"/>
    </source>
</evidence>
<evidence type="ECO:0000259" key="6">
    <source>
        <dbReference type="Pfam" id="PF01103"/>
    </source>
</evidence>
<sequence>MRLAAPALMAFTWLAGQATAQTPAQPVTEARTAPTPPATGAPVIDTPIISDDDFEKALPSLSAPAQTSPAQTSPAQTSPAGTPQPTVPATAAPPPPPSGVSEPDPSAQPTELPPLTPADDPALTAALPPLDSFNPDAAPVILSETRQAAPAIRYDLHVDGLAALGLENRFKDLSALQSGKGEAANAAMLRARLTEDEQTALRLLKGEGYYDAVVVARIESPILQPGESLQDATGRTQGRAQVRVSARAGERYTLSSVTVKADPTEPPTLITDNLPLKVGDPVDATLIKSAEANVALVLPQQGYPFAELGLRDVLIDPQTRTGDYTLPVTTGPRARFGAIRSEGQRQAFGDDHVRVLSRFDSGDLYDSRQMDDLRQALSATGLFASVAVEPVLTEQKNPDGTAVVDLKITQNAGRPRTLAGDIGFSTGQGLRTELNWTHRNFRPPEGALIASVIAGTQEQGLGVSFRRSNAKRRDRTFQYGAAFNNQAYDSYEAQTISLSVNVSRVSTPLWQKRWTWSYGAEVLATRETGFSKRRNANVQDDYFYASVPLKLNYDRSDNLLNPVRGWRAGVQSTPTVSLNGGGGNFIANVASATLYRQVSPKVVLATRAQVASIAGAETSKIAPSRRLYAGGGGSVRGFGYQELGPRDPANNNNPIGGRSSVELAFEARYRTGNIGIVPFVDVGQVYDKEFPQFSDLRFGVGIGARYYTNFGPIRIDIATPISRRDGESPVSLYVGIGQAF</sequence>
<keyword evidence="2" id="KW-1134">Transmembrane beta strand</keyword>
<dbReference type="Gene3D" id="2.40.160.50">
    <property type="entry name" value="membrane protein fhac: a member of the omp85/tpsb transporter family"/>
    <property type="match status" value="1"/>
</dbReference>
<dbReference type="EMBL" id="JAQQKW010000005">
    <property type="protein sequence ID" value="MDC7694612.1"/>
    <property type="molecule type" value="Genomic_DNA"/>
</dbReference>
<feature type="region of interest" description="Disordered" evidence="4">
    <location>
        <begin position="61"/>
        <end position="131"/>
    </location>
</feature>
<keyword evidence="5" id="KW-0732">Signal</keyword>
<dbReference type="InterPro" id="IPR000184">
    <property type="entry name" value="Bac_surfAg_D15"/>
</dbReference>
<protein>
    <submittedName>
        <fullName evidence="7">BamA/TamA family outer membrane protein</fullName>
    </submittedName>
</protein>
<proteinExistence type="predicted"/>
<feature type="compositionally biased region" description="Low complexity" evidence="4">
    <location>
        <begin position="117"/>
        <end position="131"/>
    </location>
</feature>
<dbReference type="PANTHER" id="PTHR12815">
    <property type="entry name" value="SORTING AND ASSEMBLY MACHINERY SAMM50 PROTEIN FAMILY MEMBER"/>
    <property type="match status" value="1"/>
</dbReference>
<gene>
    <name evidence="7" type="ORF">PQU94_10000</name>
</gene>
<keyword evidence="8" id="KW-1185">Reference proteome</keyword>
<keyword evidence="3" id="KW-0472">Membrane</keyword>
<dbReference type="RefSeq" id="WP_272741324.1">
    <property type="nucleotide sequence ID" value="NZ_JAQQKW010000005.1"/>
</dbReference>
<evidence type="ECO:0000256" key="4">
    <source>
        <dbReference type="SAM" id="MobiDB-lite"/>
    </source>
</evidence>
<feature type="signal peptide" evidence="5">
    <location>
        <begin position="1"/>
        <end position="20"/>
    </location>
</feature>
<reference evidence="7 8" key="1">
    <citation type="submission" date="2023-01" db="EMBL/GenBank/DDBJ databases">
        <title>Novel species of the genus Asticcacaulis isolated from rivers.</title>
        <authorList>
            <person name="Lu H."/>
        </authorList>
    </citation>
    <scope>NUCLEOTIDE SEQUENCE [LARGE SCALE GENOMIC DNA]</scope>
    <source>
        <strain evidence="7 8">DXS10W</strain>
    </source>
</reference>
<comment type="subcellular location">
    <subcellularLocation>
        <location evidence="1">Membrane</location>
    </subcellularLocation>
</comment>
<evidence type="ECO:0000256" key="3">
    <source>
        <dbReference type="ARBA" id="ARBA00023136"/>
    </source>
</evidence>
<feature type="compositionally biased region" description="Low complexity" evidence="4">
    <location>
        <begin position="79"/>
        <end position="90"/>
    </location>
</feature>
<comment type="caution">
    <text evidence="7">The sequence shown here is derived from an EMBL/GenBank/DDBJ whole genome shotgun (WGS) entry which is preliminary data.</text>
</comment>
<feature type="chain" id="PRO_5046233076" evidence="5">
    <location>
        <begin position="21"/>
        <end position="740"/>
    </location>
</feature>
<evidence type="ECO:0000256" key="1">
    <source>
        <dbReference type="ARBA" id="ARBA00004370"/>
    </source>
</evidence>
<evidence type="ECO:0000313" key="8">
    <source>
        <dbReference type="Proteomes" id="UP001216595"/>
    </source>
</evidence>
<feature type="compositionally biased region" description="Low complexity" evidence="4">
    <location>
        <begin position="22"/>
        <end position="33"/>
    </location>
</feature>
<feature type="domain" description="Bacterial surface antigen (D15)" evidence="6">
    <location>
        <begin position="452"/>
        <end position="740"/>
    </location>
</feature>
<dbReference type="InterPro" id="IPR039910">
    <property type="entry name" value="D15-like"/>
</dbReference>
<organism evidence="7 8">
    <name type="scientific">Asticcacaulis currens</name>
    <dbReference type="NCBI Taxonomy" id="2984210"/>
    <lineage>
        <taxon>Bacteria</taxon>
        <taxon>Pseudomonadati</taxon>
        <taxon>Pseudomonadota</taxon>
        <taxon>Alphaproteobacteria</taxon>
        <taxon>Caulobacterales</taxon>
        <taxon>Caulobacteraceae</taxon>
        <taxon>Asticcacaulis</taxon>
    </lineage>
</organism>
<dbReference type="Gene3D" id="3.10.20.310">
    <property type="entry name" value="membrane protein fhac"/>
    <property type="match status" value="1"/>
</dbReference>
<accession>A0ABT5IEI7</accession>
<dbReference type="PANTHER" id="PTHR12815:SF42">
    <property type="entry name" value="BACTERIAL SURFACE ANTIGEN (D15) DOMAIN-CONTAINING PROTEIN"/>
    <property type="match status" value="1"/>
</dbReference>
<name>A0ABT5IEI7_9CAUL</name>
<feature type="region of interest" description="Disordered" evidence="4">
    <location>
        <begin position="22"/>
        <end position="47"/>
    </location>
</feature>